<dbReference type="PROSITE" id="PS00018">
    <property type="entry name" value="EF_HAND_1"/>
    <property type="match status" value="1"/>
</dbReference>
<dbReference type="GO" id="GO:0005737">
    <property type="term" value="C:cytoplasm"/>
    <property type="evidence" value="ECO:0007669"/>
    <property type="project" value="TreeGrafter"/>
</dbReference>
<dbReference type="PROSITE" id="PS50222">
    <property type="entry name" value="EF_HAND_2"/>
    <property type="match status" value="1"/>
</dbReference>
<dbReference type="GO" id="GO:0046914">
    <property type="term" value="F:transition metal ion binding"/>
    <property type="evidence" value="ECO:0007669"/>
    <property type="project" value="InterPro"/>
</dbReference>
<dbReference type="Pfam" id="PF01023">
    <property type="entry name" value="S_100"/>
    <property type="match status" value="1"/>
</dbReference>
<dbReference type="InterPro" id="IPR011992">
    <property type="entry name" value="EF-hand-dom_pair"/>
</dbReference>
<dbReference type="GO" id="GO:0048306">
    <property type="term" value="F:calcium-dependent protein binding"/>
    <property type="evidence" value="ECO:0007669"/>
    <property type="project" value="TreeGrafter"/>
</dbReference>
<feature type="domain" description="EF-hand" evidence="3">
    <location>
        <begin position="53"/>
        <end position="88"/>
    </location>
</feature>
<dbReference type="InterPro" id="IPR034325">
    <property type="entry name" value="S-100_dom"/>
</dbReference>
<organism evidence="4 5">
    <name type="scientific">Conger conger</name>
    <name type="common">Conger eel</name>
    <name type="synonym">Muraena conger</name>
    <dbReference type="NCBI Taxonomy" id="82655"/>
    <lineage>
        <taxon>Eukaryota</taxon>
        <taxon>Metazoa</taxon>
        <taxon>Chordata</taxon>
        <taxon>Craniata</taxon>
        <taxon>Vertebrata</taxon>
        <taxon>Euteleostomi</taxon>
        <taxon>Actinopterygii</taxon>
        <taxon>Neopterygii</taxon>
        <taxon>Teleostei</taxon>
        <taxon>Anguilliformes</taxon>
        <taxon>Congridae</taxon>
        <taxon>Conger</taxon>
    </lineage>
</organism>
<proteinExistence type="predicted"/>
<dbReference type="InterPro" id="IPR013787">
    <property type="entry name" value="S100_Ca-bd_sub"/>
</dbReference>
<dbReference type="SMART" id="SM01394">
    <property type="entry name" value="S_100"/>
    <property type="match status" value="1"/>
</dbReference>
<evidence type="ECO:0000313" key="4">
    <source>
        <dbReference type="EMBL" id="KAJ8267792.1"/>
    </source>
</evidence>
<protein>
    <recommendedName>
        <fullName evidence="3">EF-hand domain-containing protein</fullName>
    </recommendedName>
</protein>
<evidence type="ECO:0000256" key="2">
    <source>
        <dbReference type="ARBA" id="ARBA00022837"/>
    </source>
</evidence>
<dbReference type="PANTHER" id="PTHR11639:SF118">
    <property type="entry name" value="PROTEIN S100"/>
    <property type="match status" value="1"/>
</dbReference>
<dbReference type="InterPro" id="IPR018247">
    <property type="entry name" value="EF_Hand_1_Ca_BS"/>
</dbReference>
<dbReference type="Proteomes" id="UP001152803">
    <property type="component" value="Unassembled WGS sequence"/>
</dbReference>
<dbReference type="EMBL" id="JAFJMO010000009">
    <property type="protein sequence ID" value="KAJ8267792.1"/>
    <property type="molecule type" value="Genomic_DNA"/>
</dbReference>
<dbReference type="OrthoDB" id="8881129at2759"/>
<name>A0A9Q1HX51_CONCO</name>
<dbReference type="GO" id="GO:0005509">
    <property type="term" value="F:calcium ion binding"/>
    <property type="evidence" value="ECO:0007669"/>
    <property type="project" value="InterPro"/>
</dbReference>
<keyword evidence="5" id="KW-1185">Reference proteome</keyword>
<evidence type="ECO:0000259" key="3">
    <source>
        <dbReference type="PROSITE" id="PS50222"/>
    </source>
</evidence>
<comment type="caution">
    <text evidence="4">The sequence shown here is derived from an EMBL/GenBank/DDBJ whole genome shotgun (WGS) entry which is preliminary data.</text>
</comment>
<evidence type="ECO:0000313" key="5">
    <source>
        <dbReference type="Proteomes" id="UP001152803"/>
    </source>
</evidence>
<dbReference type="AlphaFoldDB" id="A0A9Q1HX51"/>
<dbReference type="PANTHER" id="PTHR11639">
    <property type="entry name" value="S100 CALCIUM-BINDING PROTEIN"/>
    <property type="match status" value="1"/>
</dbReference>
<dbReference type="SUPFAM" id="SSF47473">
    <property type="entry name" value="EF-hand"/>
    <property type="match status" value="1"/>
</dbReference>
<reference evidence="4" key="1">
    <citation type="journal article" date="2023" name="Science">
        <title>Genome structures resolve the early diversification of teleost fishes.</title>
        <authorList>
            <person name="Parey E."/>
            <person name="Louis A."/>
            <person name="Montfort J."/>
            <person name="Bouchez O."/>
            <person name="Roques C."/>
            <person name="Iampietro C."/>
            <person name="Lluch J."/>
            <person name="Castinel A."/>
            <person name="Donnadieu C."/>
            <person name="Desvignes T."/>
            <person name="Floi Bucao C."/>
            <person name="Jouanno E."/>
            <person name="Wen M."/>
            <person name="Mejri S."/>
            <person name="Dirks R."/>
            <person name="Jansen H."/>
            <person name="Henkel C."/>
            <person name="Chen W.J."/>
            <person name="Zahm M."/>
            <person name="Cabau C."/>
            <person name="Klopp C."/>
            <person name="Thompson A.W."/>
            <person name="Robinson-Rechavi M."/>
            <person name="Braasch I."/>
            <person name="Lecointre G."/>
            <person name="Bobe J."/>
            <person name="Postlethwait J.H."/>
            <person name="Berthelot C."/>
            <person name="Roest Crollius H."/>
            <person name="Guiguen Y."/>
        </authorList>
    </citation>
    <scope>NUCLEOTIDE SEQUENCE</scope>
    <source>
        <strain evidence="4">Concon-B</strain>
    </source>
</reference>
<dbReference type="InterPro" id="IPR002048">
    <property type="entry name" value="EF_hand_dom"/>
</dbReference>
<sequence length="99" mass="11027">MACPGKMSMCDCIAGLLNIFNKYSGKDGDPDTLTKDELKDLLKDEFGGLLKNADQVKVDQVFQQLDRDGSQTVDFREYMTFVCSLAVCCKECLQSGQKK</sequence>
<keyword evidence="1" id="KW-0479">Metal-binding</keyword>
<gene>
    <name evidence="4" type="ORF">COCON_G00129640</name>
</gene>
<evidence type="ECO:0000256" key="1">
    <source>
        <dbReference type="ARBA" id="ARBA00022723"/>
    </source>
</evidence>
<dbReference type="Gene3D" id="1.10.238.10">
    <property type="entry name" value="EF-hand"/>
    <property type="match status" value="1"/>
</dbReference>
<dbReference type="CDD" id="cd00213">
    <property type="entry name" value="S-100"/>
    <property type="match status" value="1"/>
</dbReference>
<accession>A0A9Q1HX51</accession>
<keyword evidence="2" id="KW-0106">Calcium</keyword>